<reference evidence="1 2" key="1">
    <citation type="submission" date="2019-12" db="EMBL/GenBank/DDBJ databases">
        <title>Draft genome sequence of the ascomycete Xylaria multiplex DSM 110363.</title>
        <authorList>
            <person name="Buettner E."/>
            <person name="Kellner H."/>
        </authorList>
    </citation>
    <scope>NUCLEOTIDE SEQUENCE [LARGE SCALE GENOMIC DNA]</scope>
    <source>
        <strain evidence="1 2">DSM 110363</strain>
    </source>
</reference>
<organism evidence="1 2">
    <name type="scientific">Xylaria multiplex</name>
    <dbReference type="NCBI Taxonomy" id="323545"/>
    <lineage>
        <taxon>Eukaryota</taxon>
        <taxon>Fungi</taxon>
        <taxon>Dikarya</taxon>
        <taxon>Ascomycota</taxon>
        <taxon>Pezizomycotina</taxon>
        <taxon>Sordariomycetes</taxon>
        <taxon>Xylariomycetidae</taxon>
        <taxon>Xylariales</taxon>
        <taxon>Xylariaceae</taxon>
        <taxon>Xylaria</taxon>
    </lineage>
</organism>
<gene>
    <name evidence="1" type="ORF">GQX73_g1497</name>
</gene>
<dbReference type="InParanoid" id="A0A7C8MZE0"/>
<proteinExistence type="predicted"/>
<evidence type="ECO:0000313" key="2">
    <source>
        <dbReference type="Proteomes" id="UP000481858"/>
    </source>
</evidence>
<accession>A0A7C8MZE0</accession>
<dbReference type="Proteomes" id="UP000481858">
    <property type="component" value="Unassembled WGS sequence"/>
</dbReference>
<dbReference type="AlphaFoldDB" id="A0A7C8MZE0"/>
<name>A0A7C8MZE0_9PEZI</name>
<sequence>MDLVCVGDKGDVLSIETAMKKDPWLLRGLFSGVVQSCAQTQPDTIETLLVEKAFRIAFEKFTGEKETHIKRYLLRRQLDKNTQGTPRAQLIASAMEIGGPQALIAVFYSTHDTHRNLKSRKTLRLLEEIMTNESKEHLFRRASQFPVNPSFNRWFEGLLEKLDVNALAIAFLLHCLRTSEIPRIIFDRSSQPARRWGMDGEIYLDTSKVPSVIRDSSSFWSAMQNLELIGLVRADSETVHVNQRLAGIFQDRPEIPTWRARAVQLLSHILPTHFKLEPESYIILHETLLPQLKCVLPYLQDPQVISFLGRVSGPGPREVIELCIASSFFSDHKWKEEVMALATNLLPTLNQLASQPSTALTYRLEIRHIRYAMLRNPGAIDSGDKYMEFPRDTALTNAWSANLILLQVYHFLKRNDFESAHYRLSLYSPVFGSTLEHIQGARIDATRGVVYRFQGRFREAYDILSKVESPNSEVLAHLSAVMCELGECNRVSAMTSHWLQLYSRPQPKAVIRVRLASINAELISGLQQIVSGSSWPLWRDVCSMYEGLQSHDQLSWVDRMTILIGVAITQHIGGDIGAADRAWNEVRFAYAKLGLTGYIQKIVDWSFCELELRQEGYPYESGRLEGLPDSTKREYLFTGLGTAWPAVLLRFIFNHGVSLE</sequence>
<dbReference type="EMBL" id="WUBL01000008">
    <property type="protein sequence ID" value="KAF2972127.1"/>
    <property type="molecule type" value="Genomic_DNA"/>
</dbReference>
<comment type="caution">
    <text evidence="1">The sequence shown here is derived from an EMBL/GenBank/DDBJ whole genome shotgun (WGS) entry which is preliminary data.</text>
</comment>
<protein>
    <submittedName>
        <fullName evidence="1">Uncharacterized protein</fullName>
    </submittedName>
</protein>
<keyword evidence="2" id="KW-1185">Reference proteome</keyword>
<evidence type="ECO:0000313" key="1">
    <source>
        <dbReference type="EMBL" id="KAF2972127.1"/>
    </source>
</evidence>
<dbReference type="OrthoDB" id="5182912at2759"/>